<keyword evidence="1" id="KW-0805">Transcription regulation</keyword>
<dbReference type="InterPro" id="IPR036388">
    <property type="entry name" value="WH-like_DNA-bd_sf"/>
</dbReference>
<comment type="caution">
    <text evidence="5">The sequence shown here is derived from an EMBL/GenBank/DDBJ whole genome shotgun (WGS) entry which is preliminary data.</text>
</comment>
<accession>A0ABU9Y0J2</accession>
<dbReference type="InterPro" id="IPR014710">
    <property type="entry name" value="RmlC-like_jellyroll"/>
</dbReference>
<gene>
    <name evidence="5" type="ORF">ABC974_06805</name>
</gene>
<dbReference type="PANTHER" id="PTHR24567:SF68">
    <property type="entry name" value="DNA-BINDING TRANSCRIPTIONAL DUAL REGULATOR CRP"/>
    <property type="match status" value="1"/>
</dbReference>
<keyword evidence="6" id="KW-1185">Reference proteome</keyword>
<dbReference type="InterPro" id="IPR018490">
    <property type="entry name" value="cNMP-bd_dom_sf"/>
</dbReference>
<evidence type="ECO:0000256" key="1">
    <source>
        <dbReference type="ARBA" id="ARBA00023015"/>
    </source>
</evidence>
<reference evidence="5 6" key="1">
    <citation type="submission" date="2024-05" db="EMBL/GenBank/DDBJ databases">
        <authorList>
            <person name="Liu Q."/>
            <person name="Xin Y.-H."/>
        </authorList>
    </citation>
    <scope>NUCLEOTIDE SEQUENCE [LARGE SCALE GENOMIC DNA]</scope>
    <source>
        <strain evidence="5 6">CGMCC 1.10181</strain>
    </source>
</reference>
<dbReference type="PROSITE" id="PS51063">
    <property type="entry name" value="HTH_CRP_2"/>
    <property type="match status" value="1"/>
</dbReference>
<protein>
    <submittedName>
        <fullName evidence="5">Crp/Fnr family transcriptional regulator</fullName>
    </submittedName>
</protein>
<feature type="domain" description="HTH crp-type" evidence="4">
    <location>
        <begin position="151"/>
        <end position="225"/>
    </location>
</feature>
<dbReference type="Pfam" id="PF13545">
    <property type="entry name" value="HTH_Crp_2"/>
    <property type="match status" value="1"/>
</dbReference>
<dbReference type="InterPro" id="IPR050397">
    <property type="entry name" value="Env_Response_Regulators"/>
</dbReference>
<dbReference type="Pfam" id="PF00027">
    <property type="entry name" value="cNMP_binding"/>
    <property type="match status" value="1"/>
</dbReference>
<dbReference type="SUPFAM" id="SSF51206">
    <property type="entry name" value="cAMP-binding domain-like"/>
    <property type="match status" value="1"/>
</dbReference>
<dbReference type="RefSeq" id="WP_343887373.1">
    <property type="nucleotide sequence ID" value="NZ_BAAAEH010000002.1"/>
</dbReference>
<sequence>MSDQAVLDQIVRKLSARGDLDDGDRAAIHALPYVRRAYEAPAYVLREGEPAKKVCNFVVSGLAYRQKLTSEGARQIVSIHMAGDFLDLQHLFLTYADHSVQALTRLDVAEIDRDALHELVLQRPAVGRAMWTDALVDASIFREWVLNIGRRDARARVAHLLCEFALRMEAAGIAEHHRYELPMTQEQIGDAVGLTPVHVNRTLRALAADGLIRRERRHISLENWEEIRQVADFSALYLHLDPASPAGG</sequence>
<dbReference type="SMART" id="SM00419">
    <property type="entry name" value="HTH_CRP"/>
    <property type="match status" value="1"/>
</dbReference>
<dbReference type="InterPro" id="IPR000595">
    <property type="entry name" value="cNMP-bd_dom"/>
</dbReference>
<keyword evidence="3" id="KW-0804">Transcription</keyword>
<organism evidence="5 6">
    <name type="scientific">Sphingomonas oligophenolica</name>
    <dbReference type="NCBI Taxonomy" id="301154"/>
    <lineage>
        <taxon>Bacteria</taxon>
        <taxon>Pseudomonadati</taxon>
        <taxon>Pseudomonadota</taxon>
        <taxon>Alphaproteobacteria</taxon>
        <taxon>Sphingomonadales</taxon>
        <taxon>Sphingomonadaceae</taxon>
        <taxon>Sphingomonas</taxon>
    </lineage>
</organism>
<evidence type="ECO:0000313" key="5">
    <source>
        <dbReference type="EMBL" id="MEN2789326.1"/>
    </source>
</evidence>
<keyword evidence="2" id="KW-0238">DNA-binding</keyword>
<dbReference type="Gene3D" id="2.60.120.10">
    <property type="entry name" value="Jelly Rolls"/>
    <property type="match status" value="1"/>
</dbReference>
<name>A0ABU9Y0J2_9SPHN</name>
<dbReference type="CDD" id="cd00038">
    <property type="entry name" value="CAP_ED"/>
    <property type="match status" value="1"/>
</dbReference>
<evidence type="ECO:0000313" key="6">
    <source>
        <dbReference type="Proteomes" id="UP001419910"/>
    </source>
</evidence>
<evidence type="ECO:0000256" key="3">
    <source>
        <dbReference type="ARBA" id="ARBA00023163"/>
    </source>
</evidence>
<evidence type="ECO:0000256" key="2">
    <source>
        <dbReference type="ARBA" id="ARBA00023125"/>
    </source>
</evidence>
<dbReference type="InterPro" id="IPR012318">
    <property type="entry name" value="HTH_CRP"/>
</dbReference>
<dbReference type="SUPFAM" id="SSF46785">
    <property type="entry name" value="Winged helix' DNA-binding domain"/>
    <property type="match status" value="1"/>
</dbReference>
<dbReference type="Gene3D" id="1.10.10.10">
    <property type="entry name" value="Winged helix-like DNA-binding domain superfamily/Winged helix DNA-binding domain"/>
    <property type="match status" value="1"/>
</dbReference>
<dbReference type="EMBL" id="JBDIME010000004">
    <property type="protein sequence ID" value="MEN2789326.1"/>
    <property type="molecule type" value="Genomic_DNA"/>
</dbReference>
<evidence type="ECO:0000259" key="4">
    <source>
        <dbReference type="PROSITE" id="PS51063"/>
    </source>
</evidence>
<proteinExistence type="predicted"/>
<dbReference type="Proteomes" id="UP001419910">
    <property type="component" value="Unassembled WGS sequence"/>
</dbReference>
<dbReference type="PANTHER" id="PTHR24567">
    <property type="entry name" value="CRP FAMILY TRANSCRIPTIONAL REGULATORY PROTEIN"/>
    <property type="match status" value="1"/>
</dbReference>
<dbReference type="InterPro" id="IPR036390">
    <property type="entry name" value="WH_DNA-bd_sf"/>
</dbReference>